<dbReference type="Proteomes" id="UP001447842">
    <property type="component" value="Chromosome"/>
</dbReference>
<dbReference type="SUPFAM" id="SSF53335">
    <property type="entry name" value="S-adenosyl-L-methionine-dependent methyltransferases"/>
    <property type="match status" value="1"/>
</dbReference>
<name>A0ABZ3HD70_9BACT</name>
<reference evidence="7 8" key="1">
    <citation type="submission" date="2024-03" db="EMBL/GenBank/DDBJ databases">
        <title>Sulfurimonas sp. HSL3-1.</title>
        <authorList>
            <person name="Wang S."/>
        </authorList>
    </citation>
    <scope>NUCLEOTIDE SEQUENCE [LARGE SCALE GENOMIC DNA]</scope>
    <source>
        <strain evidence="7 8">HSL3-1</strain>
    </source>
</reference>
<proteinExistence type="inferred from homology"/>
<dbReference type="GO" id="GO:0008168">
    <property type="term" value="F:methyltransferase activity"/>
    <property type="evidence" value="ECO:0007669"/>
    <property type="project" value="UniProtKB-KW"/>
</dbReference>
<protein>
    <recommendedName>
        <fullName evidence="6">Ribosomal RNA small subunit methyltransferase G</fullName>
        <ecNumber evidence="6">2.1.1.-</ecNumber>
    </recommendedName>
    <alternativeName>
        <fullName evidence="6">16S rRNA 7-methylguanosine methyltransferase</fullName>
        <shortName evidence="6">16S rRNA m7G methyltransferase</shortName>
    </alternativeName>
</protein>
<dbReference type="RefSeq" id="WP_345973074.1">
    <property type="nucleotide sequence ID" value="NZ_CP147920.1"/>
</dbReference>
<evidence type="ECO:0000256" key="2">
    <source>
        <dbReference type="ARBA" id="ARBA00022552"/>
    </source>
</evidence>
<dbReference type="PANTHER" id="PTHR31760:SF0">
    <property type="entry name" value="S-ADENOSYL-L-METHIONINE-DEPENDENT METHYLTRANSFERASES SUPERFAMILY PROTEIN"/>
    <property type="match status" value="1"/>
</dbReference>
<dbReference type="HAMAP" id="MF_00074">
    <property type="entry name" value="16SrRNA_methyltr_G"/>
    <property type="match status" value="1"/>
</dbReference>
<dbReference type="GO" id="GO:0032259">
    <property type="term" value="P:methylation"/>
    <property type="evidence" value="ECO:0007669"/>
    <property type="project" value="UniProtKB-KW"/>
</dbReference>
<dbReference type="EMBL" id="CP147920">
    <property type="protein sequence ID" value="XAU15685.1"/>
    <property type="molecule type" value="Genomic_DNA"/>
</dbReference>
<dbReference type="PANTHER" id="PTHR31760">
    <property type="entry name" value="S-ADENOSYL-L-METHIONINE-DEPENDENT METHYLTRANSFERASES SUPERFAMILY PROTEIN"/>
    <property type="match status" value="1"/>
</dbReference>
<dbReference type="InterPro" id="IPR003682">
    <property type="entry name" value="rRNA_ssu_MeTfrase_G"/>
</dbReference>
<keyword evidence="3 6" id="KW-0489">Methyltransferase</keyword>
<keyword evidence="8" id="KW-1185">Reference proteome</keyword>
<keyword evidence="5 6" id="KW-0949">S-adenosyl-L-methionine</keyword>
<dbReference type="EC" id="2.1.1.-" evidence="6"/>
<comment type="function">
    <text evidence="6">Specifically methylates the N7 position of a guanine in 16S rRNA.</text>
</comment>
<keyword evidence="2 6" id="KW-0698">rRNA processing</keyword>
<evidence type="ECO:0000313" key="8">
    <source>
        <dbReference type="Proteomes" id="UP001447842"/>
    </source>
</evidence>
<accession>A0ABZ3HD70</accession>
<comment type="similarity">
    <text evidence="6">Belongs to the methyltransferase superfamily. RNA methyltransferase RsmG family.</text>
</comment>
<evidence type="ECO:0000256" key="3">
    <source>
        <dbReference type="ARBA" id="ARBA00022603"/>
    </source>
</evidence>
<evidence type="ECO:0000313" key="7">
    <source>
        <dbReference type="EMBL" id="XAU15685.1"/>
    </source>
</evidence>
<evidence type="ECO:0000256" key="1">
    <source>
        <dbReference type="ARBA" id="ARBA00022490"/>
    </source>
</evidence>
<dbReference type="NCBIfam" id="TIGR00138">
    <property type="entry name" value="rsmG_gidB"/>
    <property type="match status" value="1"/>
</dbReference>
<sequence>MTFAQKIAALPDAPAQLLSHLERYRDLLLQWNKVHNLSGYKDAATIEYYLYDALYPVTFLPPVATAMDIGTGAGFPGLILAMAQPQTRWTLVEPLQKRAGFLQFVKATLNLENVTVANCRVEALPDQRFDLITSRAVTDTGMLLNLSAPYRDAATMLLFYKGENVYNEVPEDLPYRIIETGERHYLLINPPKETACS</sequence>
<dbReference type="Gene3D" id="3.40.50.150">
    <property type="entry name" value="Vaccinia Virus protein VP39"/>
    <property type="match status" value="1"/>
</dbReference>
<evidence type="ECO:0000256" key="4">
    <source>
        <dbReference type="ARBA" id="ARBA00022679"/>
    </source>
</evidence>
<gene>
    <name evidence="6 7" type="primary">rsmG</name>
    <name evidence="7" type="ORF">WCY31_03055</name>
</gene>
<keyword evidence="4 6" id="KW-0808">Transferase</keyword>
<comment type="caution">
    <text evidence="6">Lacks conserved residue(s) required for the propagation of feature annotation.</text>
</comment>
<comment type="subcellular location">
    <subcellularLocation>
        <location evidence="6">Cytoplasm</location>
    </subcellularLocation>
</comment>
<feature type="binding site" evidence="6">
    <location>
        <position position="135"/>
    </location>
    <ligand>
        <name>S-adenosyl-L-methionine</name>
        <dbReference type="ChEBI" id="CHEBI:59789"/>
    </ligand>
</feature>
<dbReference type="Pfam" id="PF02527">
    <property type="entry name" value="GidB"/>
    <property type="match status" value="1"/>
</dbReference>
<feature type="binding site" evidence="6">
    <location>
        <position position="70"/>
    </location>
    <ligand>
        <name>S-adenosyl-L-methionine</name>
        <dbReference type="ChEBI" id="CHEBI:59789"/>
    </ligand>
</feature>
<evidence type="ECO:0000256" key="5">
    <source>
        <dbReference type="ARBA" id="ARBA00022691"/>
    </source>
</evidence>
<organism evidence="7 8">
    <name type="scientific">Sulfurimonas diazotrophicus</name>
    <dbReference type="NCBI Taxonomy" id="3131939"/>
    <lineage>
        <taxon>Bacteria</taxon>
        <taxon>Pseudomonadati</taxon>
        <taxon>Campylobacterota</taxon>
        <taxon>Epsilonproteobacteria</taxon>
        <taxon>Campylobacterales</taxon>
        <taxon>Sulfurimonadaceae</taxon>
        <taxon>Sulfurimonas</taxon>
    </lineage>
</organism>
<keyword evidence="1 6" id="KW-0963">Cytoplasm</keyword>
<dbReference type="InterPro" id="IPR029063">
    <property type="entry name" value="SAM-dependent_MTases_sf"/>
</dbReference>
<feature type="binding site" evidence="6">
    <location>
        <position position="75"/>
    </location>
    <ligand>
        <name>S-adenosyl-L-methionine</name>
        <dbReference type="ChEBI" id="CHEBI:59789"/>
    </ligand>
</feature>
<evidence type="ECO:0000256" key="6">
    <source>
        <dbReference type="HAMAP-Rule" id="MF_00074"/>
    </source>
</evidence>
<feature type="binding site" evidence="6">
    <location>
        <begin position="121"/>
        <end position="122"/>
    </location>
    <ligand>
        <name>S-adenosyl-L-methionine</name>
        <dbReference type="ChEBI" id="CHEBI:59789"/>
    </ligand>
</feature>
<dbReference type="CDD" id="cd02440">
    <property type="entry name" value="AdoMet_MTases"/>
    <property type="match status" value="1"/>
</dbReference>